<dbReference type="AlphaFoldDB" id="A0A9X4SL63"/>
<dbReference type="RefSeq" id="WP_279573197.1">
    <property type="nucleotide sequence ID" value="NZ_LWID01000001.1"/>
</dbReference>
<keyword evidence="2" id="KW-1185">Reference proteome</keyword>
<gene>
    <name evidence="1" type="ORF">A6A20_09375</name>
</gene>
<protein>
    <submittedName>
        <fullName evidence="1">Uncharacterized protein</fullName>
    </submittedName>
</protein>
<name>A0A9X4SL63_9PAST</name>
<comment type="caution">
    <text evidence="1">The sequence shown here is derived from an EMBL/GenBank/DDBJ whole genome shotgun (WGS) entry which is preliminary data.</text>
</comment>
<evidence type="ECO:0000313" key="1">
    <source>
        <dbReference type="EMBL" id="MDG6895829.1"/>
    </source>
</evidence>
<organism evidence="1 2">
    <name type="scientific">Volucribacter amazonae</name>
    <dbReference type="NCBI Taxonomy" id="256731"/>
    <lineage>
        <taxon>Bacteria</taxon>
        <taxon>Pseudomonadati</taxon>
        <taxon>Pseudomonadota</taxon>
        <taxon>Gammaproteobacteria</taxon>
        <taxon>Pasteurellales</taxon>
        <taxon>Pasteurellaceae</taxon>
        <taxon>Volucribacter</taxon>
    </lineage>
</organism>
<reference evidence="1" key="1">
    <citation type="submission" date="2016-03" db="EMBL/GenBank/DDBJ databases">
        <title>Co-evolution between Pasteurellaceae and their hosts.</title>
        <authorList>
            <person name="Hansen M.J."/>
            <person name="Bojesen A.M."/>
            <person name="Planet P."/>
        </authorList>
    </citation>
    <scope>NUCLEOTIDE SEQUENCE</scope>
    <source>
        <strain evidence="1">146/S8/89</strain>
    </source>
</reference>
<dbReference type="Proteomes" id="UP001155500">
    <property type="component" value="Unassembled WGS sequence"/>
</dbReference>
<accession>A0A9X4SL63</accession>
<proteinExistence type="predicted"/>
<sequence length="149" mass="17128">MKFEIIPFSHVGELFFGMEREIINTKILQDINFTTEENSDIDTGEKSTNDFFANGIALGYENQDFKLKYILLMDGVKAIFENQNLLEMNYIDCKNYLSQFDPNIEEEEYVGFTSYKLGIAIYAPDATDDPLSYIECVTVGAKGYFESER</sequence>
<dbReference type="EMBL" id="LWID01000001">
    <property type="protein sequence ID" value="MDG6895829.1"/>
    <property type="molecule type" value="Genomic_DNA"/>
</dbReference>
<evidence type="ECO:0000313" key="2">
    <source>
        <dbReference type="Proteomes" id="UP001155500"/>
    </source>
</evidence>